<keyword evidence="8" id="KW-1185">Reference proteome</keyword>
<dbReference type="PANTHER" id="PTHR30482">
    <property type="entry name" value="HIGH-AFFINITY BRANCHED-CHAIN AMINO ACID TRANSPORT SYSTEM PERMEASE"/>
    <property type="match status" value="1"/>
</dbReference>
<gene>
    <name evidence="7" type="ORF">SPSIL_056860</name>
</gene>
<protein>
    <recommendedName>
        <fullName evidence="9">Leucine/isoleucine/valine transporter permease subunit</fullName>
    </recommendedName>
</protein>
<reference evidence="7" key="1">
    <citation type="submission" date="2024-05" db="EMBL/GenBank/DDBJ databases">
        <title>Isolation and characterization of Sporomusa carbonis sp. nov., a carboxydotrophic hydrogenogen in the genus of Sporomusa isolated from a charcoal burning pile.</title>
        <authorList>
            <person name="Boeer T."/>
            <person name="Rosenbaum F."/>
            <person name="Eysell L."/>
            <person name="Mueller V."/>
            <person name="Daniel R."/>
            <person name="Poehlein A."/>
        </authorList>
    </citation>
    <scope>NUCLEOTIDE SEQUENCE [LARGE SCALE GENOMIC DNA]</scope>
    <source>
        <strain evidence="7">DSM 10669</strain>
    </source>
</reference>
<evidence type="ECO:0000313" key="7">
    <source>
        <dbReference type="EMBL" id="XFO69452.1"/>
    </source>
</evidence>
<dbReference type="InterPro" id="IPR017778">
    <property type="entry name" value="ABC_transptr_urea_perm_UrtC"/>
</dbReference>
<sequence>MLNKIRNLGIEKYIDLFLFIFLISFPLLASPFRVELMSKCVIYLIFALSLDILWGSAGLMNLGHAMFFGLGGYVLALSYAVKNGVPAFMVSFGVTELPWFMQILQNQAVAFLLGLLVPGAVAALLGYFIFTSRVKGVFFNIITLALASLIELFFNNQQKYTGGANGISGLPPLSFGGPPLSILETYYLVLVVALLVYIFCRWLNNCRFGLILRSVRENESRLQFLGFNPAAFKLVVFVVSGMIAGLSGMLYVPVNSFISPNNIGVVFSTSVLVWLAVGGRGNLTGAMIGAFLITWMESLLSERLDDSWQLVLGAVMLIVVVFFPKGIIGSLIDWQKNKSGQHQPSECDDSAKQAITPDNYNVIREKV</sequence>
<dbReference type="EMBL" id="CP155573">
    <property type="protein sequence ID" value="XFO69452.1"/>
    <property type="molecule type" value="Genomic_DNA"/>
</dbReference>
<feature type="transmembrane region" description="Helical" evidence="6">
    <location>
        <begin position="283"/>
        <end position="301"/>
    </location>
</feature>
<proteinExistence type="predicted"/>
<evidence type="ECO:0008006" key="9">
    <source>
        <dbReference type="Google" id="ProtNLM"/>
    </source>
</evidence>
<feature type="transmembrane region" description="Helical" evidence="6">
    <location>
        <begin position="12"/>
        <end position="29"/>
    </location>
</feature>
<dbReference type="Pfam" id="PF02653">
    <property type="entry name" value="BPD_transp_2"/>
    <property type="match status" value="1"/>
</dbReference>
<feature type="transmembrane region" description="Helical" evidence="6">
    <location>
        <begin position="67"/>
        <end position="89"/>
    </location>
</feature>
<feature type="transmembrane region" description="Helical" evidence="6">
    <location>
        <begin position="41"/>
        <end position="60"/>
    </location>
</feature>
<feature type="transmembrane region" description="Helical" evidence="6">
    <location>
        <begin position="109"/>
        <end position="130"/>
    </location>
</feature>
<evidence type="ECO:0000256" key="6">
    <source>
        <dbReference type="SAM" id="Phobius"/>
    </source>
</evidence>
<evidence type="ECO:0000256" key="1">
    <source>
        <dbReference type="ARBA" id="ARBA00004651"/>
    </source>
</evidence>
<keyword evidence="4 6" id="KW-1133">Transmembrane helix</keyword>
<dbReference type="RefSeq" id="WP_169717921.1">
    <property type="nucleotide sequence ID" value="NZ_CP155573.1"/>
</dbReference>
<dbReference type="CDD" id="cd06581">
    <property type="entry name" value="TM_PBP1_LivM_like"/>
    <property type="match status" value="1"/>
</dbReference>
<comment type="subcellular location">
    <subcellularLocation>
        <location evidence="1">Cell membrane</location>
        <topology evidence="1">Multi-pass membrane protein</topology>
    </subcellularLocation>
</comment>
<dbReference type="InterPro" id="IPR001851">
    <property type="entry name" value="ABC_transp_permease"/>
</dbReference>
<keyword evidence="2" id="KW-1003">Cell membrane</keyword>
<keyword evidence="3 6" id="KW-0812">Transmembrane</keyword>
<evidence type="ECO:0000256" key="2">
    <source>
        <dbReference type="ARBA" id="ARBA00022475"/>
    </source>
</evidence>
<feature type="transmembrane region" description="Helical" evidence="6">
    <location>
        <begin position="307"/>
        <end position="328"/>
    </location>
</feature>
<dbReference type="InterPro" id="IPR043428">
    <property type="entry name" value="LivM-like"/>
</dbReference>
<evidence type="ECO:0000256" key="5">
    <source>
        <dbReference type="ARBA" id="ARBA00023136"/>
    </source>
</evidence>
<dbReference type="Proteomes" id="UP000216752">
    <property type="component" value="Chromosome"/>
</dbReference>
<evidence type="ECO:0000313" key="8">
    <source>
        <dbReference type="Proteomes" id="UP000216752"/>
    </source>
</evidence>
<name>A0ABZ3IUV8_9FIRM</name>
<organism evidence="7 8">
    <name type="scientific">Sporomusa silvacetica DSM 10669</name>
    <dbReference type="NCBI Taxonomy" id="1123289"/>
    <lineage>
        <taxon>Bacteria</taxon>
        <taxon>Bacillati</taxon>
        <taxon>Bacillota</taxon>
        <taxon>Negativicutes</taxon>
        <taxon>Selenomonadales</taxon>
        <taxon>Sporomusaceae</taxon>
        <taxon>Sporomusa</taxon>
    </lineage>
</organism>
<evidence type="ECO:0000256" key="4">
    <source>
        <dbReference type="ARBA" id="ARBA00022989"/>
    </source>
</evidence>
<dbReference type="PANTHER" id="PTHR30482:SF4">
    <property type="entry name" value="SLR1201 PROTEIN"/>
    <property type="match status" value="1"/>
</dbReference>
<feature type="transmembrane region" description="Helical" evidence="6">
    <location>
        <begin position="137"/>
        <end position="154"/>
    </location>
</feature>
<feature type="transmembrane region" description="Helical" evidence="6">
    <location>
        <begin position="224"/>
        <end position="251"/>
    </location>
</feature>
<accession>A0ABZ3IUV8</accession>
<keyword evidence="5 6" id="KW-0472">Membrane</keyword>
<evidence type="ECO:0000256" key="3">
    <source>
        <dbReference type="ARBA" id="ARBA00022692"/>
    </source>
</evidence>
<feature type="transmembrane region" description="Helical" evidence="6">
    <location>
        <begin position="185"/>
        <end position="203"/>
    </location>
</feature>
<feature type="transmembrane region" description="Helical" evidence="6">
    <location>
        <begin position="257"/>
        <end position="276"/>
    </location>
</feature>
<dbReference type="NCBIfam" id="TIGR03408">
    <property type="entry name" value="urea_trans_UrtC"/>
    <property type="match status" value="1"/>
</dbReference>